<comment type="catalytic activity">
    <reaction evidence="1">
        <text>ATP + protein L-histidine = ADP + protein N-phospho-L-histidine.</text>
        <dbReference type="EC" id="2.7.13.3"/>
    </reaction>
</comment>
<dbReference type="InterPro" id="IPR050482">
    <property type="entry name" value="Sensor_HK_TwoCompSys"/>
</dbReference>
<organism evidence="7 8">
    <name type="scientific">Rhodoblastus sphagnicola</name>
    <dbReference type="NCBI Taxonomy" id="333368"/>
    <lineage>
        <taxon>Bacteria</taxon>
        <taxon>Pseudomonadati</taxon>
        <taxon>Pseudomonadota</taxon>
        <taxon>Alphaproteobacteria</taxon>
        <taxon>Hyphomicrobiales</taxon>
        <taxon>Rhodoblastaceae</taxon>
        <taxon>Rhodoblastus</taxon>
    </lineage>
</organism>
<dbReference type="PANTHER" id="PTHR24421">
    <property type="entry name" value="NITRATE/NITRITE SENSOR PROTEIN NARX-RELATED"/>
    <property type="match status" value="1"/>
</dbReference>
<keyword evidence="4" id="KW-0418">Kinase</keyword>
<name>A0A2S6NGZ7_9HYPH</name>
<evidence type="ECO:0000256" key="2">
    <source>
        <dbReference type="ARBA" id="ARBA00012438"/>
    </source>
</evidence>
<sequence length="113" mass="12454">MRRQSALHHPTQSSAERSNPRFTLDLALEDRRLKPTVATAWRRVLQEAIINIVRRAAATRVGVALEASDAEVKMIIEDKGRGFSRDIEPAGAPTKDVESTPVQGRALFVPVSP</sequence>
<reference evidence="7 8" key="1">
    <citation type="journal article" date="2018" name="Arch. Microbiol.">
        <title>New insights into the metabolic potential of the phototrophic purple bacterium Rhodopila globiformis DSM 161(T) from its draft genome sequence and evidence for a vanadium-dependent nitrogenase.</title>
        <authorList>
            <person name="Imhoff J.F."/>
            <person name="Rahn T."/>
            <person name="Kunzel S."/>
            <person name="Neulinger S.C."/>
        </authorList>
    </citation>
    <scope>NUCLEOTIDE SEQUENCE [LARGE SCALE GENOMIC DNA]</scope>
    <source>
        <strain evidence="7 8">DSM 16996</strain>
    </source>
</reference>
<proteinExistence type="predicted"/>
<keyword evidence="8" id="KW-1185">Reference proteome</keyword>
<evidence type="ECO:0000256" key="4">
    <source>
        <dbReference type="ARBA" id="ARBA00022777"/>
    </source>
</evidence>
<evidence type="ECO:0000313" key="8">
    <source>
        <dbReference type="Proteomes" id="UP000239089"/>
    </source>
</evidence>
<comment type="caution">
    <text evidence="7">The sequence shown here is derived from an EMBL/GenBank/DDBJ whole genome shotgun (WGS) entry which is preliminary data.</text>
</comment>
<keyword evidence="5" id="KW-0902">Two-component regulatory system</keyword>
<evidence type="ECO:0000256" key="3">
    <source>
        <dbReference type="ARBA" id="ARBA00022679"/>
    </source>
</evidence>
<protein>
    <recommendedName>
        <fullName evidence="2">histidine kinase</fullName>
        <ecNumber evidence="2">2.7.13.3</ecNumber>
    </recommendedName>
</protein>
<dbReference type="Gene3D" id="3.30.565.10">
    <property type="entry name" value="Histidine kinase-like ATPase, C-terminal domain"/>
    <property type="match status" value="1"/>
</dbReference>
<dbReference type="SUPFAM" id="SSF55874">
    <property type="entry name" value="ATPase domain of HSP90 chaperone/DNA topoisomerase II/histidine kinase"/>
    <property type="match status" value="1"/>
</dbReference>
<evidence type="ECO:0000256" key="6">
    <source>
        <dbReference type="SAM" id="MobiDB-lite"/>
    </source>
</evidence>
<dbReference type="EMBL" id="NHSJ01000010">
    <property type="protein sequence ID" value="PPQ33925.1"/>
    <property type="molecule type" value="Genomic_DNA"/>
</dbReference>
<evidence type="ECO:0000313" key="7">
    <source>
        <dbReference type="EMBL" id="PPQ33925.1"/>
    </source>
</evidence>
<dbReference type="PANTHER" id="PTHR24421:SF10">
    <property type="entry name" value="NITRATE_NITRITE SENSOR PROTEIN NARQ"/>
    <property type="match status" value="1"/>
</dbReference>
<keyword evidence="3" id="KW-0808">Transferase</keyword>
<dbReference type="GO" id="GO:0000160">
    <property type="term" value="P:phosphorelay signal transduction system"/>
    <property type="evidence" value="ECO:0007669"/>
    <property type="project" value="UniProtKB-KW"/>
</dbReference>
<dbReference type="OrthoDB" id="9781904at2"/>
<accession>A0A2S6NGZ7</accession>
<feature type="compositionally biased region" description="Polar residues" evidence="6">
    <location>
        <begin position="10"/>
        <end position="20"/>
    </location>
</feature>
<dbReference type="RefSeq" id="WP_104505935.1">
    <property type="nucleotide sequence ID" value="NZ_JACIGC010000025.1"/>
</dbReference>
<dbReference type="InterPro" id="IPR036890">
    <property type="entry name" value="HATPase_C_sf"/>
</dbReference>
<dbReference type="AlphaFoldDB" id="A0A2S6NGZ7"/>
<evidence type="ECO:0000256" key="5">
    <source>
        <dbReference type="ARBA" id="ARBA00023012"/>
    </source>
</evidence>
<dbReference type="Proteomes" id="UP000239089">
    <property type="component" value="Unassembled WGS sequence"/>
</dbReference>
<evidence type="ECO:0000256" key="1">
    <source>
        <dbReference type="ARBA" id="ARBA00000085"/>
    </source>
</evidence>
<gene>
    <name evidence="7" type="ORF">CCR94_00470</name>
</gene>
<feature type="region of interest" description="Disordered" evidence="6">
    <location>
        <begin position="1"/>
        <end position="20"/>
    </location>
</feature>
<dbReference type="EC" id="2.7.13.3" evidence="2"/>
<dbReference type="GO" id="GO:0004673">
    <property type="term" value="F:protein histidine kinase activity"/>
    <property type="evidence" value="ECO:0007669"/>
    <property type="project" value="UniProtKB-EC"/>
</dbReference>